<feature type="compositionally biased region" description="Basic and acidic residues" evidence="1">
    <location>
        <begin position="16"/>
        <end position="26"/>
    </location>
</feature>
<proteinExistence type="predicted"/>
<evidence type="ECO:0000256" key="1">
    <source>
        <dbReference type="SAM" id="MobiDB-lite"/>
    </source>
</evidence>
<keyword evidence="3" id="KW-1185">Reference proteome</keyword>
<dbReference type="Gene3D" id="1.10.238.10">
    <property type="entry name" value="EF-hand"/>
    <property type="match status" value="1"/>
</dbReference>
<dbReference type="EMBL" id="BPLQ01000329">
    <property type="protein sequence ID" value="GIX70033.1"/>
    <property type="molecule type" value="Genomic_DNA"/>
</dbReference>
<feature type="compositionally biased region" description="Basic and acidic residues" evidence="1">
    <location>
        <begin position="38"/>
        <end position="84"/>
    </location>
</feature>
<feature type="region of interest" description="Disordered" evidence="1">
    <location>
        <begin position="1"/>
        <end position="26"/>
    </location>
</feature>
<dbReference type="InterPro" id="IPR011992">
    <property type="entry name" value="EF-hand-dom_pair"/>
</dbReference>
<feature type="compositionally biased region" description="Basic and acidic residues" evidence="1">
    <location>
        <begin position="114"/>
        <end position="145"/>
    </location>
</feature>
<name>A0AAV4MC64_9ARAC</name>
<feature type="region of interest" description="Disordered" evidence="1">
    <location>
        <begin position="38"/>
        <end position="173"/>
    </location>
</feature>
<accession>A0AAV4MC64</accession>
<comment type="caution">
    <text evidence="2">The sequence shown here is derived from an EMBL/GenBank/DDBJ whole genome shotgun (WGS) entry which is preliminary data.</text>
</comment>
<organism evidence="2 3">
    <name type="scientific">Caerostris darwini</name>
    <dbReference type="NCBI Taxonomy" id="1538125"/>
    <lineage>
        <taxon>Eukaryota</taxon>
        <taxon>Metazoa</taxon>
        <taxon>Ecdysozoa</taxon>
        <taxon>Arthropoda</taxon>
        <taxon>Chelicerata</taxon>
        <taxon>Arachnida</taxon>
        <taxon>Araneae</taxon>
        <taxon>Araneomorphae</taxon>
        <taxon>Entelegynae</taxon>
        <taxon>Araneoidea</taxon>
        <taxon>Araneidae</taxon>
        <taxon>Caerostris</taxon>
    </lineage>
</organism>
<dbReference type="SUPFAM" id="SSF47473">
    <property type="entry name" value="EF-hand"/>
    <property type="match status" value="1"/>
</dbReference>
<evidence type="ECO:0000313" key="2">
    <source>
        <dbReference type="EMBL" id="GIX70033.1"/>
    </source>
</evidence>
<gene>
    <name evidence="2" type="primary">AVEN_108624_1</name>
    <name evidence="2" type="ORF">CDAR_573791</name>
</gene>
<feature type="region of interest" description="Disordered" evidence="1">
    <location>
        <begin position="295"/>
        <end position="338"/>
    </location>
</feature>
<feature type="non-terminal residue" evidence="2">
    <location>
        <position position="338"/>
    </location>
</feature>
<reference evidence="2 3" key="1">
    <citation type="submission" date="2021-06" db="EMBL/GenBank/DDBJ databases">
        <title>Caerostris darwini draft genome.</title>
        <authorList>
            <person name="Kono N."/>
            <person name="Arakawa K."/>
        </authorList>
    </citation>
    <scope>NUCLEOTIDE SEQUENCE [LARGE SCALE GENOMIC DNA]</scope>
</reference>
<sequence length="338" mass="37887">MEEKSNEADKDDDSSEGEKETAKKAKFKDSFVITKKKFSTDSKKSDTGEESTAKKDSPSNDTKGVSKEQDKKDTSDIAEKKAASDDVTQDQDSEKKKSSGATKKTTFDTQEQEIPEKDSKLPKKKEKDTSEAKHSENKDGSHPDSESSSSASKDAESAEKDDDSENKEKIPVSMLKIKGSPSGPVDLFYLFRKYSDGGNSSIIKLDLVHKWLEQANIYNDDTGVTKQYTEELFAEHSNNQDTMEFNDFLKFLHTISQEKNQDPSEMVHKLLTAGKPRGETEDNWNMQRSLLQNLNKIYTGKNHSDEGESKKENESSDAKENETSDAKKNESSDAKENE</sequence>
<evidence type="ECO:0000313" key="3">
    <source>
        <dbReference type="Proteomes" id="UP001054837"/>
    </source>
</evidence>
<dbReference type="AlphaFoldDB" id="A0AAV4MC64"/>
<protein>
    <submittedName>
        <fullName evidence="2">Uncharacterized protein</fullName>
    </submittedName>
</protein>
<feature type="compositionally biased region" description="Basic and acidic residues" evidence="1">
    <location>
        <begin position="302"/>
        <end position="338"/>
    </location>
</feature>
<dbReference type="Proteomes" id="UP001054837">
    <property type="component" value="Unassembled WGS sequence"/>
</dbReference>